<dbReference type="PROSITE" id="PS01180">
    <property type="entry name" value="CUB"/>
    <property type="match status" value="1"/>
</dbReference>
<protein>
    <recommendedName>
        <fullName evidence="4">CUB domain-containing protein</fullName>
    </recommendedName>
</protein>
<keyword evidence="6" id="KW-1185">Reference proteome</keyword>
<evidence type="ECO:0000256" key="1">
    <source>
        <dbReference type="ARBA" id="ARBA00022737"/>
    </source>
</evidence>
<dbReference type="InterPro" id="IPR000859">
    <property type="entry name" value="CUB_dom"/>
</dbReference>
<feature type="domain" description="CUB" evidence="4">
    <location>
        <begin position="20"/>
        <end position="132"/>
    </location>
</feature>
<dbReference type="Gene3D" id="2.60.120.290">
    <property type="entry name" value="Spermadhesin, CUB domain"/>
    <property type="match status" value="1"/>
</dbReference>
<feature type="non-terminal residue" evidence="5">
    <location>
        <position position="1"/>
    </location>
</feature>
<reference evidence="5 6" key="1">
    <citation type="submission" date="2021-06" db="EMBL/GenBank/DDBJ databases">
        <authorList>
            <person name="Palmer J.M."/>
        </authorList>
    </citation>
    <scope>NUCLEOTIDE SEQUENCE [LARGE SCALE GENOMIC DNA]</scope>
    <source>
        <strain evidence="5 6">XC_2019</strain>
        <tissue evidence="5">Muscle</tissue>
    </source>
</reference>
<comment type="caution">
    <text evidence="3">Lacks conserved residue(s) required for the propagation of feature annotation.</text>
</comment>
<dbReference type="InterPro" id="IPR035914">
    <property type="entry name" value="Sperma_CUB_dom_sf"/>
</dbReference>
<evidence type="ECO:0000259" key="4">
    <source>
        <dbReference type="PROSITE" id="PS01180"/>
    </source>
</evidence>
<evidence type="ECO:0000313" key="6">
    <source>
        <dbReference type="Proteomes" id="UP001434883"/>
    </source>
</evidence>
<dbReference type="CDD" id="cd00041">
    <property type="entry name" value="CUB"/>
    <property type="match status" value="1"/>
</dbReference>
<dbReference type="Proteomes" id="UP001434883">
    <property type="component" value="Unassembled WGS sequence"/>
</dbReference>
<dbReference type="SUPFAM" id="SSF49854">
    <property type="entry name" value="Spermadhesin, CUB domain"/>
    <property type="match status" value="1"/>
</dbReference>
<proteinExistence type="predicted"/>
<organism evidence="5 6">
    <name type="scientific">Xenoophorus captivus</name>
    <dbReference type="NCBI Taxonomy" id="1517983"/>
    <lineage>
        <taxon>Eukaryota</taxon>
        <taxon>Metazoa</taxon>
        <taxon>Chordata</taxon>
        <taxon>Craniata</taxon>
        <taxon>Vertebrata</taxon>
        <taxon>Euteleostomi</taxon>
        <taxon>Actinopterygii</taxon>
        <taxon>Neopterygii</taxon>
        <taxon>Teleostei</taxon>
        <taxon>Neoteleostei</taxon>
        <taxon>Acanthomorphata</taxon>
        <taxon>Ovalentaria</taxon>
        <taxon>Atherinomorphae</taxon>
        <taxon>Cyprinodontiformes</taxon>
        <taxon>Goodeidae</taxon>
        <taxon>Xenoophorus</taxon>
    </lineage>
</organism>
<accession>A0ABV0RCH6</accession>
<dbReference type="Pfam" id="PF00431">
    <property type="entry name" value="CUB"/>
    <property type="match status" value="1"/>
</dbReference>
<evidence type="ECO:0000256" key="3">
    <source>
        <dbReference type="PROSITE-ProRule" id="PRU00059"/>
    </source>
</evidence>
<name>A0ABV0RCH6_9TELE</name>
<comment type="caution">
    <text evidence="5">The sequence shown here is derived from an EMBL/GenBank/DDBJ whole genome shotgun (WGS) entry which is preliminary data.</text>
</comment>
<dbReference type="SMART" id="SM00042">
    <property type="entry name" value="CUB"/>
    <property type="match status" value="1"/>
</dbReference>
<sequence length="154" mass="17078">VVDTGFTLTWRAVGPTDAPCGGRFSSNQGEITSPNWPSDYHAQSVCTWRISVASAESIHVVFTDFQLQAVNMFGNCVDYMEIFSGETMTSLGRFCSFAPPPTLTIPSNMAIIRFLSNGSDQQKGFRSHWFTDATLEEKQKTDSVVSQIILLKRL</sequence>
<keyword evidence="1" id="KW-0677">Repeat</keyword>
<dbReference type="PANTHER" id="PTHR24251">
    <property type="entry name" value="OVOCHYMASE-RELATED"/>
    <property type="match status" value="1"/>
</dbReference>
<keyword evidence="2" id="KW-1015">Disulfide bond</keyword>
<evidence type="ECO:0000256" key="2">
    <source>
        <dbReference type="ARBA" id="ARBA00023157"/>
    </source>
</evidence>
<gene>
    <name evidence="5" type="ORF">XENOCAPTIV_027277</name>
</gene>
<dbReference type="PANTHER" id="PTHR24251:SF41">
    <property type="entry name" value="DELETED IN MALIGNANT BRAIN TUMORS 1 PROTEIN-LIKE"/>
    <property type="match status" value="1"/>
</dbReference>
<evidence type="ECO:0000313" key="5">
    <source>
        <dbReference type="EMBL" id="MEQ2205407.1"/>
    </source>
</evidence>
<dbReference type="EMBL" id="JAHRIN010042080">
    <property type="protein sequence ID" value="MEQ2205407.1"/>
    <property type="molecule type" value="Genomic_DNA"/>
</dbReference>